<sequence>MESLWEKVQKGLSEGLDAAKSGISTFLDKTGDITQIARLRISIVGLQRKIRDNFFEMGGRIYELVSKGEEDVLKDKEIKKLIKEVKALEKEIHDAEKEIEKIKKEGKD</sequence>
<proteinExistence type="predicted"/>
<comment type="caution">
    <text evidence="2">The sequence shown here is derived from an EMBL/GenBank/DDBJ whole genome shotgun (WGS) entry which is preliminary data.</text>
</comment>
<evidence type="ECO:0000313" key="3">
    <source>
        <dbReference type="Proteomes" id="UP000192611"/>
    </source>
</evidence>
<evidence type="ECO:0000313" key="2">
    <source>
        <dbReference type="EMBL" id="OQX90945.1"/>
    </source>
</evidence>
<protein>
    <submittedName>
        <fullName evidence="2">Uncharacterized protein</fullName>
    </submittedName>
</protein>
<feature type="coiled-coil region" evidence="1">
    <location>
        <begin position="78"/>
        <end position="105"/>
    </location>
</feature>
<dbReference type="Proteomes" id="UP000192611">
    <property type="component" value="Unassembled WGS sequence"/>
</dbReference>
<organism evidence="2 3">
    <name type="scientific">Candidatus Coatesbacteria bacterium 4484_99</name>
    <dbReference type="NCBI Taxonomy" id="1970774"/>
    <lineage>
        <taxon>Bacteria</taxon>
        <taxon>Candidatus Coatesiibacteriota</taxon>
    </lineage>
</organism>
<accession>A0A1W9S2Q0</accession>
<name>A0A1W9S2Q0_9BACT</name>
<gene>
    <name evidence="2" type="ORF">B6D57_01530</name>
</gene>
<dbReference type="EMBL" id="NATQ01000019">
    <property type="protein sequence ID" value="OQX90945.1"/>
    <property type="molecule type" value="Genomic_DNA"/>
</dbReference>
<reference evidence="3" key="1">
    <citation type="submission" date="2017-03" db="EMBL/GenBank/DDBJ databases">
        <title>Novel pathways for hydrocarbon cycling and metabolic interdependencies in hydrothermal sediment communities.</title>
        <authorList>
            <person name="Dombrowski N."/>
            <person name="Seitz K."/>
            <person name="Teske A."/>
            <person name="Baker B."/>
        </authorList>
    </citation>
    <scope>NUCLEOTIDE SEQUENCE [LARGE SCALE GENOMIC DNA]</scope>
</reference>
<dbReference type="AlphaFoldDB" id="A0A1W9S2Q0"/>
<evidence type="ECO:0000256" key="1">
    <source>
        <dbReference type="SAM" id="Coils"/>
    </source>
</evidence>
<keyword evidence="1" id="KW-0175">Coiled coil</keyword>